<name>E3GX80_METFV</name>
<dbReference type="HOGENOM" id="CLU_026821_3_1_2"/>
<proteinExistence type="predicted"/>
<dbReference type="FunFam" id="1.10.3210.10:FF:000037">
    <property type="entry name" value="Metal-dependent phosphohydrolase, HD superfamily"/>
    <property type="match status" value="1"/>
</dbReference>
<dbReference type="GO" id="GO:0006203">
    <property type="term" value="P:dGTP catabolic process"/>
    <property type="evidence" value="ECO:0007669"/>
    <property type="project" value="TreeGrafter"/>
</dbReference>
<dbReference type="InterPro" id="IPR006674">
    <property type="entry name" value="HD_domain"/>
</dbReference>
<dbReference type="Pfam" id="PF01966">
    <property type="entry name" value="HD"/>
    <property type="match status" value="1"/>
</dbReference>
<organism evidence="2 3">
    <name type="scientific">Methanothermus fervidus (strain ATCC 43054 / DSM 2088 / JCM 10308 / V24 S)</name>
    <dbReference type="NCBI Taxonomy" id="523846"/>
    <lineage>
        <taxon>Archaea</taxon>
        <taxon>Methanobacteriati</taxon>
        <taxon>Methanobacteriota</taxon>
        <taxon>Methanomada group</taxon>
        <taxon>Methanobacteria</taxon>
        <taxon>Methanobacteriales</taxon>
        <taxon>Methanothermaceae</taxon>
        <taxon>Methanothermus</taxon>
    </lineage>
</organism>
<dbReference type="Gene3D" id="1.10.3210.10">
    <property type="entry name" value="Hypothetical protein af1432"/>
    <property type="match status" value="1"/>
</dbReference>
<dbReference type="SUPFAM" id="SSF109604">
    <property type="entry name" value="HD-domain/PDEase-like"/>
    <property type="match status" value="1"/>
</dbReference>
<feature type="domain" description="HD" evidence="1">
    <location>
        <begin position="50"/>
        <end position="156"/>
    </location>
</feature>
<dbReference type="AlphaFoldDB" id="E3GX80"/>
<dbReference type="SMART" id="SM00471">
    <property type="entry name" value="HDc"/>
    <property type="match status" value="1"/>
</dbReference>
<dbReference type="Pfam" id="PF19276">
    <property type="entry name" value="HD_assoc_2"/>
    <property type="match status" value="1"/>
</dbReference>
<dbReference type="GO" id="GO:0008832">
    <property type="term" value="F:dGTPase activity"/>
    <property type="evidence" value="ECO:0007669"/>
    <property type="project" value="TreeGrafter"/>
</dbReference>
<accession>E3GX80</accession>
<dbReference type="InterPro" id="IPR003607">
    <property type="entry name" value="HD/PDEase_dom"/>
</dbReference>
<keyword evidence="2" id="KW-0378">Hydrolase</keyword>
<protein>
    <submittedName>
        <fullName evidence="2">Metal dependent phosphohydrolase</fullName>
    </submittedName>
</protein>
<dbReference type="OrthoDB" id="8895at2157"/>
<sequence>MKFIRDSIHGNLKLDDFEIKIIDTYPVQRLRRVKQLGFSYLVYPGANHSRFEHSIGTLYLASSLAESLNLSKEEKEIVRIAALLHDIGHGPFSHVSENILGYSHEDLTVKVIKKSVIADILREKFQVKEITDVIKGKGILGQMLSSELDVDKMDYLLRDSYYTGVAYGIIDIERLISSMRIEKNIVLDKKGVQAAESTLLARYFMYPTVYQHHTTRIANAMFGKALKKLVSDGIIDPKKIYRYDDIDIVAICRKQKNGIAKDIIDRLDRRNLLKIASSIKLANLSKPEKVFEIDDRKIRKIEEEIAEDMKVENRDYVIVSMPEYPRLDETKIQVVDEYNNIAYLSDVSTLVKALENAKFDHAEICLYVPKEELSKFKKFELNDYFNLE</sequence>
<dbReference type="InterPro" id="IPR050135">
    <property type="entry name" value="dGTPase-like"/>
</dbReference>
<dbReference type="PANTHER" id="PTHR11373:SF4">
    <property type="entry name" value="DEOXYNUCLEOSIDE TRIPHOSPHATE TRIPHOSPHOHYDROLASE SAMHD1"/>
    <property type="match status" value="1"/>
</dbReference>
<evidence type="ECO:0000313" key="2">
    <source>
        <dbReference type="EMBL" id="ADP78075.1"/>
    </source>
</evidence>
<dbReference type="CDD" id="cd00077">
    <property type="entry name" value="HDc"/>
    <property type="match status" value="1"/>
</dbReference>
<dbReference type="EMBL" id="CP002278">
    <property type="protein sequence ID" value="ADP78075.1"/>
    <property type="molecule type" value="Genomic_DNA"/>
</dbReference>
<keyword evidence="3" id="KW-1185">Reference proteome</keyword>
<evidence type="ECO:0000259" key="1">
    <source>
        <dbReference type="PROSITE" id="PS51831"/>
    </source>
</evidence>
<reference evidence="2 3" key="1">
    <citation type="journal article" date="2010" name="Stand. Genomic Sci.">
        <title>Complete genome sequence of Methanothermus fervidus type strain (V24S).</title>
        <authorList>
            <person name="Anderson I."/>
            <person name="Djao O.D."/>
            <person name="Misra M."/>
            <person name="Chertkov O."/>
            <person name="Nolan M."/>
            <person name="Lucas S."/>
            <person name="Lapidus A."/>
            <person name="Del Rio T.G."/>
            <person name="Tice H."/>
            <person name="Cheng J.F."/>
            <person name="Tapia R."/>
            <person name="Han C."/>
            <person name="Goodwin L."/>
            <person name="Pitluck S."/>
            <person name="Liolios K."/>
            <person name="Ivanova N."/>
            <person name="Mavromatis K."/>
            <person name="Mikhailova N."/>
            <person name="Pati A."/>
            <person name="Brambilla E."/>
            <person name="Chen A."/>
            <person name="Palaniappan K."/>
            <person name="Land M."/>
            <person name="Hauser L."/>
            <person name="Chang Y.J."/>
            <person name="Jeffries C.D."/>
            <person name="Sikorski J."/>
            <person name="Spring S."/>
            <person name="Rohde M."/>
            <person name="Eichinger K."/>
            <person name="Huber H."/>
            <person name="Wirth R."/>
            <person name="Goker M."/>
            <person name="Detter J.C."/>
            <person name="Woyke T."/>
            <person name="Bristow J."/>
            <person name="Eisen J.A."/>
            <person name="Markowitz V."/>
            <person name="Hugenholtz P."/>
            <person name="Klenk H.P."/>
            <person name="Kyrpides N.C."/>
        </authorList>
    </citation>
    <scope>NUCLEOTIDE SEQUENCE [LARGE SCALE GENOMIC DNA]</scope>
    <source>
        <strain evidence="3">ATCC 43054 / DSM 2088 / JCM 10308 / V24 S</strain>
    </source>
</reference>
<dbReference type="NCBIfam" id="TIGR00277">
    <property type="entry name" value="HDIG"/>
    <property type="match status" value="1"/>
</dbReference>
<gene>
    <name evidence="2" type="ordered locus">Mfer_1289</name>
</gene>
<evidence type="ECO:0000313" key="3">
    <source>
        <dbReference type="Proteomes" id="UP000002315"/>
    </source>
</evidence>
<dbReference type="PROSITE" id="PS51831">
    <property type="entry name" value="HD"/>
    <property type="match status" value="1"/>
</dbReference>
<dbReference type="InterPro" id="IPR006675">
    <property type="entry name" value="HDIG_dom"/>
</dbReference>
<dbReference type="PANTHER" id="PTHR11373">
    <property type="entry name" value="DEOXYNUCLEOSIDE TRIPHOSPHATE TRIPHOSPHOHYDROLASE"/>
    <property type="match status" value="1"/>
</dbReference>
<dbReference type="Proteomes" id="UP000002315">
    <property type="component" value="Chromosome"/>
</dbReference>
<dbReference type="KEGG" id="mfv:Mfer_1289"/>
<dbReference type="STRING" id="523846.Mfer_1289"/>
<dbReference type="InterPro" id="IPR045509">
    <property type="entry name" value="HD_assoc_2"/>
</dbReference>